<organism evidence="1 2">
    <name type="scientific">Rhodovarius crocodyli</name>
    <dbReference type="NCBI Taxonomy" id="1979269"/>
    <lineage>
        <taxon>Bacteria</taxon>
        <taxon>Pseudomonadati</taxon>
        <taxon>Pseudomonadota</taxon>
        <taxon>Alphaproteobacteria</taxon>
        <taxon>Acetobacterales</taxon>
        <taxon>Roseomonadaceae</taxon>
        <taxon>Rhodovarius</taxon>
    </lineage>
</organism>
<comment type="caution">
    <text evidence="1">The sequence shown here is derived from an EMBL/GenBank/DDBJ whole genome shotgun (WGS) entry which is preliminary data.</text>
</comment>
<evidence type="ECO:0000313" key="1">
    <source>
        <dbReference type="EMBL" id="RVT89284.1"/>
    </source>
</evidence>
<protein>
    <submittedName>
        <fullName evidence="1">Uncharacterized protein</fullName>
    </submittedName>
</protein>
<name>A0A437LV89_9PROT</name>
<dbReference type="EMBL" id="SACL01000021">
    <property type="protein sequence ID" value="RVT89284.1"/>
    <property type="molecule type" value="Genomic_DNA"/>
</dbReference>
<gene>
    <name evidence="1" type="ORF">EOD42_25415</name>
</gene>
<reference evidence="1 2" key="1">
    <citation type="submission" date="2019-01" db="EMBL/GenBank/DDBJ databases">
        <authorList>
            <person name="Chen W.-M."/>
        </authorList>
    </citation>
    <scope>NUCLEOTIDE SEQUENCE [LARGE SCALE GENOMIC DNA]</scope>
    <source>
        <strain evidence="1 2">CCP-6</strain>
    </source>
</reference>
<keyword evidence="2" id="KW-1185">Reference proteome</keyword>
<evidence type="ECO:0000313" key="2">
    <source>
        <dbReference type="Proteomes" id="UP000282957"/>
    </source>
</evidence>
<dbReference type="Proteomes" id="UP000282957">
    <property type="component" value="Unassembled WGS sequence"/>
</dbReference>
<proteinExistence type="predicted"/>
<dbReference type="AlphaFoldDB" id="A0A437LV89"/>
<accession>A0A437LV89</accession>
<sequence>MRTNSDAYVMTRNAARELDLQSIAATDQILFGAHLIRAAAASLPALRASDLGRHHADPDPVREIVAMLVEASTLLAAEALEAAIKA</sequence>